<dbReference type="InterPro" id="IPR058244">
    <property type="entry name" value="EvgA"/>
</dbReference>
<dbReference type="GO" id="GO:0003677">
    <property type="term" value="F:DNA binding"/>
    <property type="evidence" value="ECO:0007669"/>
    <property type="project" value="UniProtKB-KW"/>
</dbReference>
<keyword evidence="2" id="KW-0902">Two-component regulatory system</keyword>
<dbReference type="EMBL" id="LR134155">
    <property type="protein sequence ID" value="VEA70069.1"/>
    <property type="molecule type" value="Genomic_DNA"/>
</dbReference>
<accession>A0A447QJB2</accession>
<dbReference type="InterPro" id="IPR000792">
    <property type="entry name" value="Tscrpt_reg_LuxR_C"/>
</dbReference>
<keyword evidence="4" id="KW-0238">DNA-binding</keyword>
<evidence type="ECO:0000313" key="9">
    <source>
        <dbReference type="EMBL" id="VEA70069.1"/>
    </source>
</evidence>
<dbReference type="Proteomes" id="UP000307968">
    <property type="component" value="Chromosome"/>
</dbReference>
<evidence type="ECO:0000256" key="2">
    <source>
        <dbReference type="ARBA" id="ARBA00023012"/>
    </source>
</evidence>
<dbReference type="InterPro" id="IPR039420">
    <property type="entry name" value="WalR-like"/>
</dbReference>
<dbReference type="InterPro" id="IPR001789">
    <property type="entry name" value="Sig_transdc_resp-reg_receiver"/>
</dbReference>
<proteinExistence type="predicted"/>
<feature type="domain" description="HTH luxR-type" evidence="7">
    <location>
        <begin position="139"/>
        <end position="204"/>
    </location>
</feature>
<evidence type="ECO:0000256" key="6">
    <source>
        <dbReference type="PROSITE-ProRule" id="PRU00169"/>
    </source>
</evidence>
<dbReference type="SMART" id="SM00448">
    <property type="entry name" value="REC"/>
    <property type="match status" value="1"/>
</dbReference>
<keyword evidence="3" id="KW-0805">Transcription regulation</keyword>
<evidence type="ECO:0000313" key="10">
    <source>
        <dbReference type="EMBL" id="VTP67039.1"/>
    </source>
</evidence>
<dbReference type="PROSITE" id="PS50043">
    <property type="entry name" value="HTH_LUXR_2"/>
    <property type="match status" value="1"/>
</dbReference>
<feature type="modified residue" description="4-aspartylphosphate" evidence="6">
    <location>
        <position position="53"/>
    </location>
</feature>
<dbReference type="GeneID" id="61762752"/>
<dbReference type="Proteomes" id="UP000271603">
    <property type="component" value="Chromosome"/>
</dbReference>
<dbReference type="PROSITE" id="PS50110">
    <property type="entry name" value="RESPONSE_REGULATORY"/>
    <property type="match status" value="1"/>
</dbReference>
<dbReference type="AlphaFoldDB" id="A0A447QJB2"/>
<dbReference type="InterPro" id="IPR036388">
    <property type="entry name" value="WH-like_DNA-bd_sf"/>
</dbReference>
<evidence type="ECO:0000313" key="12">
    <source>
        <dbReference type="Proteomes" id="UP000307968"/>
    </source>
</evidence>
<dbReference type="PANTHER" id="PTHR43214">
    <property type="entry name" value="TWO-COMPONENT RESPONSE REGULATOR"/>
    <property type="match status" value="1"/>
</dbReference>
<dbReference type="PRINTS" id="PR00038">
    <property type="entry name" value="HTHLUXR"/>
</dbReference>
<dbReference type="Gene3D" id="3.40.50.2300">
    <property type="match status" value="1"/>
</dbReference>
<dbReference type="SMART" id="SM00421">
    <property type="entry name" value="HTH_LUXR"/>
    <property type="match status" value="1"/>
</dbReference>
<dbReference type="GO" id="GO:0000160">
    <property type="term" value="P:phosphorelay signal transduction system"/>
    <property type="evidence" value="ECO:0007669"/>
    <property type="project" value="InterPro"/>
</dbReference>
<keyword evidence="1 6" id="KW-0597">Phosphoprotein</keyword>
<name>A0A447QJB2_SERRU</name>
<dbReference type="NCBIfam" id="NF007419">
    <property type="entry name" value="PRK09958.1"/>
    <property type="match status" value="1"/>
</dbReference>
<dbReference type="InterPro" id="IPR058245">
    <property type="entry name" value="NreC/VraR/RcsB-like_REC"/>
</dbReference>
<dbReference type="CDD" id="cd06170">
    <property type="entry name" value="LuxR_C_like"/>
    <property type="match status" value="1"/>
</dbReference>
<keyword evidence="5" id="KW-0804">Transcription</keyword>
<dbReference type="Pfam" id="PF00196">
    <property type="entry name" value="GerE"/>
    <property type="match status" value="1"/>
</dbReference>
<reference evidence="9 11" key="1">
    <citation type="submission" date="2018-12" db="EMBL/GenBank/DDBJ databases">
        <authorList>
            <consortium name="Pathogen Informatics"/>
        </authorList>
    </citation>
    <scope>NUCLEOTIDE SEQUENCE [LARGE SCALE GENOMIC DNA]</scope>
    <source>
        <strain evidence="10 12">NCTC12971</strain>
        <strain evidence="9 11">NCTC9419</strain>
    </source>
</reference>
<evidence type="ECO:0000259" key="7">
    <source>
        <dbReference type="PROSITE" id="PS50043"/>
    </source>
</evidence>
<evidence type="ECO:0000256" key="3">
    <source>
        <dbReference type="ARBA" id="ARBA00023015"/>
    </source>
</evidence>
<sequence>MASAIIVDDHPLARMAIKFVIENEGHTLLAETGDGTETLTLVDKYYPDILILDIDINGMNGIEVIKKLRAASYPGIIIIVSAKNPEFYAQRGIEAGANGFISKKNDLNNIVAAINAAMSGYGYFPMNKNVSALNAYQEDKDKLLTLSQQEFQVFRYLIRGMENVRIAGKMNISNKTVSTYKTRLMEKIGCKTQLELFEFARRNNLE</sequence>
<dbReference type="Pfam" id="PF00072">
    <property type="entry name" value="Response_reg"/>
    <property type="match status" value="1"/>
</dbReference>
<dbReference type="EMBL" id="LR590463">
    <property type="protein sequence ID" value="VTP67039.1"/>
    <property type="molecule type" value="Genomic_DNA"/>
</dbReference>
<organism evidence="9 11">
    <name type="scientific">Serratia rubidaea</name>
    <name type="common">Serratia marinorubra</name>
    <dbReference type="NCBI Taxonomy" id="61652"/>
    <lineage>
        <taxon>Bacteria</taxon>
        <taxon>Pseudomonadati</taxon>
        <taxon>Pseudomonadota</taxon>
        <taxon>Gammaproteobacteria</taxon>
        <taxon>Enterobacterales</taxon>
        <taxon>Yersiniaceae</taxon>
        <taxon>Serratia</taxon>
    </lineage>
</organism>
<dbReference type="GO" id="GO:0006355">
    <property type="term" value="P:regulation of DNA-templated transcription"/>
    <property type="evidence" value="ECO:0007669"/>
    <property type="project" value="InterPro"/>
</dbReference>
<dbReference type="PANTHER" id="PTHR43214:SF41">
    <property type="entry name" value="NITRATE_NITRITE RESPONSE REGULATOR PROTEIN NARP"/>
    <property type="match status" value="1"/>
</dbReference>
<dbReference type="RefSeq" id="WP_054305818.1">
    <property type="nucleotide sequence ID" value="NZ_CAMIPJ010000008.1"/>
</dbReference>
<feature type="domain" description="Response regulatory" evidence="8">
    <location>
        <begin position="3"/>
        <end position="118"/>
    </location>
</feature>
<dbReference type="InterPro" id="IPR011006">
    <property type="entry name" value="CheY-like_superfamily"/>
</dbReference>
<dbReference type="SUPFAM" id="SSF52172">
    <property type="entry name" value="CheY-like"/>
    <property type="match status" value="1"/>
</dbReference>
<evidence type="ECO:0000313" key="11">
    <source>
        <dbReference type="Proteomes" id="UP000271603"/>
    </source>
</evidence>
<evidence type="ECO:0000256" key="4">
    <source>
        <dbReference type="ARBA" id="ARBA00023125"/>
    </source>
</evidence>
<dbReference type="PROSITE" id="PS00622">
    <property type="entry name" value="HTH_LUXR_1"/>
    <property type="match status" value="1"/>
</dbReference>
<protein>
    <submittedName>
        <fullName evidence="9">Positive transcription regulator evgA</fullName>
    </submittedName>
</protein>
<gene>
    <name evidence="9" type="primary">evgA</name>
    <name evidence="10" type="ORF">NCTC12971_04906</name>
    <name evidence="9" type="ORF">NCTC9419_01561</name>
</gene>
<evidence type="ECO:0000259" key="8">
    <source>
        <dbReference type="PROSITE" id="PS50110"/>
    </source>
</evidence>
<dbReference type="CDD" id="cd17535">
    <property type="entry name" value="REC_NarL-like"/>
    <property type="match status" value="1"/>
</dbReference>
<evidence type="ECO:0000256" key="1">
    <source>
        <dbReference type="ARBA" id="ARBA00022553"/>
    </source>
</evidence>
<evidence type="ECO:0000256" key="5">
    <source>
        <dbReference type="ARBA" id="ARBA00023163"/>
    </source>
</evidence>
<dbReference type="Gene3D" id="1.10.10.10">
    <property type="entry name" value="Winged helix-like DNA-binding domain superfamily/Winged helix DNA-binding domain"/>
    <property type="match status" value="1"/>
</dbReference>